<dbReference type="Ensembl" id="ENSXMAT00000040705.1">
    <property type="protein sequence ID" value="ENSXMAP00000030418.1"/>
    <property type="gene ID" value="ENSXMAG00000023238.1"/>
</dbReference>
<dbReference type="Pfam" id="PF00822">
    <property type="entry name" value="PMP22_Claudin"/>
    <property type="match status" value="1"/>
</dbReference>
<dbReference type="OMA" id="IGVIRCC"/>
<dbReference type="InParanoid" id="A0A3B5QHM3"/>
<dbReference type="GeneTree" id="ENSGT00920000149270"/>
<dbReference type="RefSeq" id="XP_023205208.1">
    <property type="nucleotide sequence ID" value="XM_023349440.1"/>
</dbReference>
<dbReference type="PROSITE" id="PS01346">
    <property type="entry name" value="CLAUDIN"/>
    <property type="match status" value="1"/>
</dbReference>
<dbReference type="PANTHER" id="PTHR12002">
    <property type="entry name" value="CLAUDIN"/>
    <property type="match status" value="1"/>
</dbReference>
<evidence type="ECO:0000256" key="1">
    <source>
        <dbReference type="ARBA" id="ARBA00008295"/>
    </source>
</evidence>
<feature type="transmembrane region" description="Helical" evidence="8">
    <location>
        <begin position="164"/>
        <end position="184"/>
    </location>
</feature>
<evidence type="ECO:0000256" key="5">
    <source>
        <dbReference type="ARBA" id="ARBA00022949"/>
    </source>
</evidence>
<feature type="transmembrane region" description="Helical" evidence="8">
    <location>
        <begin position="83"/>
        <end position="107"/>
    </location>
</feature>
<dbReference type="GeneID" id="102236605"/>
<comment type="function">
    <text evidence="8">Claudins function as major constituents of the tight junction complexes that regulate the permeability of epithelia.</text>
</comment>
<evidence type="ECO:0000256" key="3">
    <source>
        <dbReference type="ARBA" id="ARBA00022475"/>
    </source>
</evidence>
<keyword evidence="9" id="KW-0732">Signal</keyword>
<keyword evidence="2 8" id="KW-0796">Tight junction</keyword>
<feature type="signal peptide" evidence="9">
    <location>
        <begin position="1"/>
        <end position="24"/>
    </location>
</feature>
<evidence type="ECO:0000256" key="2">
    <source>
        <dbReference type="ARBA" id="ARBA00022427"/>
    </source>
</evidence>
<feature type="transmembrane region" description="Helical" evidence="8">
    <location>
        <begin position="119"/>
        <end position="144"/>
    </location>
</feature>
<keyword evidence="4 8" id="KW-0812">Transmembrane</keyword>
<keyword evidence="3 8" id="KW-1003">Cell membrane</keyword>
<name>A0A3B5QHM3_XIPMA</name>
<dbReference type="STRING" id="8083.ENSXMAP00000030418"/>
<evidence type="ECO:0000256" key="7">
    <source>
        <dbReference type="ARBA" id="ARBA00023136"/>
    </source>
</evidence>
<dbReference type="FunFam" id="1.20.140.150:FF:000001">
    <property type="entry name" value="Claudin"/>
    <property type="match status" value="1"/>
</dbReference>
<comment type="subcellular location">
    <subcellularLocation>
        <location evidence="8">Cell junction</location>
        <location evidence="8">Tight junction</location>
    </subcellularLocation>
    <subcellularLocation>
        <location evidence="8">Cell membrane</location>
        <topology evidence="8">Multi-pass membrane protein</topology>
    </subcellularLocation>
</comment>
<dbReference type="GO" id="GO:0005923">
    <property type="term" value="C:bicellular tight junction"/>
    <property type="evidence" value="ECO:0007669"/>
    <property type="project" value="UniProtKB-SubCell"/>
</dbReference>
<dbReference type="PRINTS" id="PR01077">
    <property type="entry name" value="CLAUDIN"/>
</dbReference>
<evidence type="ECO:0000313" key="10">
    <source>
        <dbReference type="Ensembl" id="ENSXMAP00000030418.1"/>
    </source>
</evidence>
<keyword evidence="11" id="KW-1185">Reference proteome</keyword>
<sequence length="211" mass="22817">MRSSAVQMVCVALGALGLIGVIRCCTSPQWTSASFTGANIVTEQVIYEGLWMECVMQRTGQMQCKVYDSFLVLSSDLQASRSMTIISCVLCGLSLLILFLGADFTAYVQNEDTKPKLSLVAAVGLMLAGLLVIIPVSRVAHTLIRDFYNPTLMNPQKREPGACIYIGWAAGVILILTGVLLCCFSRPRPSSSNTTTTYYSNRASGPNDVVI</sequence>
<proteinExistence type="inferred from homology"/>
<dbReference type="InterPro" id="IPR006187">
    <property type="entry name" value="Claudin"/>
</dbReference>
<reference evidence="10" key="3">
    <citation type="submission" date="2025-08" db="UniProtKB">
        <authorList>
            <consortium name="Ensembl"/>
        </authorList>
    </citation>
    <scope>IDENTIFICATION</scope>
    <source>
        <strain evidence="10">JP 163 A</strain>
    </source>
</reference>
<dbReference type="InterPro" id="IPR004031">
    <property type="entry name" value="PMP22/EMP/MP20/Claudin"/>
</dbReference>
<comment type="similarity">
    <text evidence="1 8">Belongs to the claudin family.</text>
</comment>
<evidence type="ECO:0000256" key="9">
    <source>
        <dbReference type="SAM" id="SignalP"/>
    </source>
</evidence>
<dbReference type="GO" id="GO:0005886">
    <property type="term" value="C:plasma membrane"/>
    <property type="evidence" value="ECO:0007669"/>
    <property type="project" value="UniProtKB-SubCell"/>
</dbReference>
<dbReference type="InterPro" id="IPR017974">
    <property type="entry name" value="Claudin_CS"/>
</dbReference>
<feature type="chain" id="PRO_5017228528" description="Claudin" evidence="9">
    <location>
        <begin position="25"/>
        <end position="211"/>
    </location>
</feature>
<evidence type="ECO:0000313" key="11">
    <source>
        <dbReference type="Proteomes" id="UP000002852"/>
    </source>
</evidence>
<keyword evidence="7 8" id="KW-0472">Membrane</keyword>
<evidence type="ECO:0000256" key="6">
    <source>
        <dbReference type="ARBA" id="ARBA00022989"/>
    </source>
</evidence>
<evidence type="ECO:0000256" key="4">
    <source>
        <dbReference type="ARBA" id="ARBA00022692"/>
    </source>
</evidence>
<protein>
    <recommendedName>
        <fullName evidence="8">Claudin</fullName>
    </recommendedName>
</protein>
<keyword evidence="5 8" id="KW-0965">Cell junction</keyword>
<dbReference type="Proteomes" id="UP000002852">
    <property type="component" value="Unassembled WGS sequence"/>
</dbReference>
<reference evidence="10" key="4">
    <citation type="submission" date="2025-09" db="UniProtKB">
        <authorList>
            <consortium name="Ensembl"/>
        </authorList>
    </citation>
    <scope>IDENTIFICATION</scope>
    <source>
        <strain evidence="10">JP 163 A</strain>
    </source>
</reference>
<reference evidence="11" key="1">
    <citation type="submission" date="2012-01" db="EMBL/GenBank/DDBJ databases">
        <authorList>
            <person name="Walter R."/>
            <person name="Schartl M."/>
            <person name="Warren W."/>
        </authorList>
    </citation>
    <scope>NUCLEOTIDE SEQUENCE [LARGE SCALE GENOMIC DNA]</scope>
    <source>
        <strain evidence="11">JP 163 A</strain>
    </source>
</reference>
<dbReference type="AlphaFoldDB" id="A0A3B5QHM3"/>
<dbReference type="OrthoDB" id="10379715at2759"/>
<evidence type="ECO:0000256" key="8">
    <source>
        <dbReference type="RuleBase" id="RU060637"/>
    </source>
</evidence>
<dbReference type="KEGG" id="xma:102236605"/>
<reference evidence="11" key="2">
    <citation type="journal article" date="2013" name="Nat. Genet.">
        <title>The genome of the platyfish, Xiphophorus maculatus, provides insights into evolutionary adaptation and several complex traits.</title>
        <authorList>
            <person name="Schartl M."/>
            <person name="Walter R.B."/>
            <person name="Shen Y."/>
            <person name="Garcia T."/>
            <person name="Catchen J."/>
            <person name="Amores A."/>
            <person name="Braasch I."/>
            <person name="Chalopin D."/>
            <person name="Volff J.N."/>
            <person name="Lesch K.P."/>
            <person name="Bisazza A."/>
            <person name="Minx P."/>
            <person name="Hillier L."/>
            <person name="Wilson R.K."/>
            <person name="Fuerstenberg S."/>
            <person name="Boore J."/>
            <person name="Searle S."/>
            <person name="Postlethwait J.H."/>
            <person name="Warren W.C."/>
        </authorList>
    </citation>
    <scope>NUCLEOTIDE SEQUENCE [LARGE SCALE GENOMIC DNA]</scope>
    <source>
        <strain evidence="11">JP 163 A</strain>
    </source>
</reference>
<dbReference type="GO" id="GO:0005198">
    <property type="term" value="F:structural molecule activity"/>
    <property type="evidence" value="ECO:0007669"/>
    <property type="project" value="InterPro"/>
</dbReference>
<keyword evidence="6 8" id="KW-1133">Transmembrane helix</keyword>
<organism evidence="10 11">
    <name type="scientific">Xiphophorus maculatus</name>
    <name type="common">Southern platyfish</name>
    <name type="synonym">Platypoecilus maculatus</name>
    <dbReference type="NCBI Taxonomy" id="8083"/>
    <lineage>
        <taxon>Eukaryota</taxon>
        <taxon>Metazoa</taxon>
        <taxon>Chordata</taxon>
        <taxon>Craniata</taxon>
        <taxon>Vertebrata</taxon>
        <taxon>Euteleostomi</taxon>
        <taxon>Actinopterygii</taxon>
        <taxon>Neopterygii</taxon>
        <taxon>Teleostei</taxon>
        <taxon>Neoteleostei</taxon>
        <taxon>Acanthomorphata</taxon>
        <taxon>Ovalentaria</taxon>
        <taxon>Atherinomorphae</taxon>
        <taxon>Cyprinodontiformes</taxon>
        <taxon>Poeciliidae</taxon>
        <taxon>Poeciliinae</taxon>
        <taxon>Xiphophorus</taxon>
    </lineage>
</organism>
<accession>A0A3B5QHM3</accession>
<dbReference type="Gene3D" id="1.20.140.150">
    <property type="match status" value="1"/>
</dbReference>
<comment type="caution">
    <text evidence="8">Lacks conserved residue(s) required for the propagation of feature annotation.</text>
</comment>